<proteinExistence type="predicted"/>
<organism evidence="2 3">
    <name type="scientific">Ramlibacter albus</name>
    <dbReference type="NCBI Taxonomy" id="2079448"/>
    <lineage>
        <taxon>Bacteria</taxon>
        <taxon>Pseudomonadati</taxon>
        <taxon>Pseudomonadota</taxon>
        <taxon>Betaproteobacteria</taxon>
        <taxon>Burkholderiales</taxon>
        <taxon>Comamonadaceae</taxon>
        <taxon>Ramlibacter</taxon>
    </lineage>
</organism>
<name>A0A923M856_9BURK</name>
<keyword evidence="1" id="KW-0732">Signal</keyword>
<evidence type="ECO:0000313" key="2">
    <source>
        <dbReference type="EMBL" id="MBC5765603.1"/>
    </source>
</evidence>
<evidence type="ECO:0000256" key="1">
    <source>
        <dbReference type="SAM" id="SignalP"/>
    </source>
</evidence>
<comment type="caution">
    <text evidence="2">The sequence shown here is derived from an EMBL/GenBank/DDBJ whole genome shotgun (WGS) entry which is preliminary data.</text>
</comment>
<dbReference type="PROSITE" id="PS51257">
    <property type="entry name" value="PROKAR_LIPOPROTEIN"/>
    <property type="match status" value="1"/>
</dbReference>
<dbReference type="RefSeq" id="WP_187082087.1">
    <property type="nucleotide sequence ID" value="NZ_JACORU010000005.1"/>
</dbReference>
<dbReference type="EMBL" id="JACORU010000005">
    <property type="protein sequence ID" value="MBC5765603.1"/>
    <property type="molecule type" value="Genomic_DNA"/>
</dbReference>
<dbReference type="AlphaFoldDB" id="A0A923M856"/>
<evidence type="ECO:0000313" key="3">
    <source>
        <dbReference type="Proteomes" id="UP000596827"/>
    </source>
</evidence>
<feature type="chain" id="PRO_5037747638" evidence="1">
    <location>
        <begin position="26"/>
        <end position="59"/>
    </location>
</feature>
<accession>A0A923M856</accession>
<reference evidence="2" key="1">
    <citation type="submission" date="2020-08" db="EMBL/GenBank/DDBJ databases">
        <title>Ramlibacter sp. GTP1 16S ribosomal RNA gene genome sequencing and assembly.</title>
        <authorList>
            <person name="Kang M."/>
        </authorList>
    </citation>
    <scope>NUCLEOTIDE SEQUENCE</scope>
    <source>
        <strain evidence="2">GTP1</strain>
    </source>
</reference>
<keyword evidence="3" id="KW-1185">Reference proteome</keyword>
<dbReference type="Proteomes" id="UP000596827">
    <property type="component" value="Unassembled WGS sequence"/>
</dbReference>
<gene>
    <name evidence="2" type="ORF">H8R02_14140</name>
</gene>
<protein>
    <submittedName>
        <fullName evidence="2">Uncharacterized protein</fullName>
    </submittedName>
</protein>
<feature type="signal peptide" evidence="1">
    <location>
        <begin position="1"/>
        <end position="25"/>
    </location>
</feature>
<sequence>MSRILFSLIVVAGLAACSTAPPQRAAVVTSPMPTVVVMGAPMAPATVWCYDPWLGSCGR</sequence>